<accession>A0ABD2K5N2</accession>
<organism evidence="2 3">
    <name type="scientific">Heterodera trifolii</name>
    <dbReference type="NCBI Taxonomy" id="157864"/>
    <lineage>
        <taxon>Eukaryota</taxon>
        <taxon>Metazoa</taxon>
        <taxon>Ecdysozoa</taxon>
        <taxon>Nematoda</taxon>
        <taxon>Chromadorea</taxon>
        <taxon>Rhabditida</taxon>
        <taxon>Tylenchina</taxon>
        <taxon>Tylenchomorpha</taxon>
        <taxon>Tylenchoidea</taxon>
        <taxon>Heteroderidae</taxon>
        <taxon>Heteroderinae</taxon>
        <taxon>Heterodera</taxon>
    </lineage>
</organism>
<sequence>MQARREEAEKQAANMGMEGGQMPPAMMMMMMSAATAAGGEGAAPNSFTFAAPPSPAVPLDPHLERMFIQQPQHVAGEEQRPQHEDEENYDI</sequence>
<reference evidence="2 3" key="1">
    <citation type="submission" date="2024-10" db="EMBL/GenBank/DDBJ databases">
        <authorList>
            <person name="Kim D."/>
        </authorList>
    </citation>
    <scope>NUCLEOTIDE SEQUENCE [LARGE SCALE GENOMIC DNA]</scope>
    <source>
        <strain evidence="2">BH-2024</strain>
    </source>
</reference>
<feature type="region of interest" description="Disordered" evidence="1">
    <location>
        <begin position="1"/>
        <end position="23"/>
    </location>
</feature>
<evidence type="ECO:0000256" key="1">
    <source>
        <dbReference type="SAM" id="MobiDB-lite"/>
    </source>
</evidence>
<dbReference type="Proteomes" id="UP001620626">
    <property type="component" value="Unassembled WGS sequence"/>
</dbReference>
<evidence type="ECO:0000313" key="3">
    <source>
        <dbReference type="Proteomes" id="UP001620626"/>
    </source>
</evidence>
<feature type="compositionally biased region" description="Low complexity" evidence="1">
    <location>
        <begin position="11"/>
        <end position="23"/>
    </location>
</feature>
<evidence type="ECO:0000313" key="2">
    <source>
        <dbReference type="EMBL" id="KAL3098033.1"/>
    </source>
</evidence>
<comment type="caution">
    <text evidence="2">The sequence shown here is derived from an EMBL/GenBank/DDBJ whole genome shotgun (WGS) entry which is preliminary data.</text>
</comment>
<dbReference type="EMBL" id="JBICBT010000830">
    <property type="protein sequence ID" value="KAL3098033.1"/>
    <property type="molecule type" value="Genomic_DNA"/>
</dbReference>
<name>A0ABD2K5N2_9BILA</name>
<protein>
    <submittedName>
        <fullName evidence="2">Uncharacterized protein</fullName>
    </submittedName>
</protein>
<feature type="region of interest" description="Disordered" evidence="1">
    <location>
        <begin position="71"/>
        <end position="91"/>
    </location>
</feature>
<proteinExistence type="predicted"/>
<dbReference type="AlphaFoldDB" id="A0ABD2K5N2"/>
<feature type="compositionally biased region" description="Basic and acidic residues" evidence="1">
    <location>
        <begin position="1"/>
        <end position="10"/>
    </location>
</feature>
<keyword evidence="3" id="KW-1185">Reference proteome</keyword>
<gene>
    <name evidence="2" type="ORF">niasHT_027578</name>
</gene>